<accession>A0AAD9S3X6</accession>
<feature type="compositionally biased region" description="Low complexity" evidence="1">
    <location>
        <begin position="185"/>
        <end position="202"/>
    </location>
</feature>
<keyword evidence="2" id="KW-0472">Membrane</keyword>
<comment type="caution">
    <text evidence="3">The sequence shown here is derived from an EMBL/GenBank/DDBJ whole genome shotgun (WGS) entry which is preliminary data.</text>
</comment>
<evidence type="ECO:0000313" key="4">
    <source>
        <dbReference type="Proteomes" id="UP001265746"/>
    </source>
</evidence>
<protein>
    <submittedName>
        <fullName evidence="3">Uncharacterized protein</fullName>
    </submittedName>
</protein>
<keyword evidence="2" id="KW-1133">Transmembrane helix</keyword>
<dbReference type="Proteomes" id="UP001265746">
    <property type="component" value="Unassembled WGS sequence"/>
</dbReference>
<feature type="region of interest" description="Disordered" evidence="1">
    <location>
        <begin position="185"/>
        <end position="206"/>
    </location>
</feature>
<organism evidence="3 4">
    <name type="scientific">Phomopsis amygdali</name>
    <name type="common">Fusicoccum amygdali</name>
    <dbReference type="NCBI Taxonomy" id="1214568"/>
    <lineage>
        <taxon>Eukaryota</taxon>
        <taxon>Fungi</taxon>
        <taxon>Dikarya</taxon>
        <taxon>Ascomycota</taxon>
        <taxon>Pezizomycotina</taxon>
        <taxon>Sordariomycetes</taxon>
        <taxon>Sordariomycetidae</taxon>
        <taxon>Diaporthales</taxon>
        <taxon>Diaporthaceae</taxon>
        <taxon>Diaporthe</taxon>
    </lineage>
</organism>
<dbReference type="EMBL" id="JAUJFL010000009">
    <property type="protein sequence ID" value="KAK2597604.1"/>
    <property type="molecule type" value="Genomic_DNA"/>
</dbReference>
<sequence length="297" mass="31578">MSSTALDAKVYRPPDSSGGTVTSWIPLVTPYSLHGEQCTSAFWRWNPTGTSIVGWDPGYGISVDQNFRCLPEAVTTWWNQNWLGPNTETVVSIGPLTCPEAYSVVATHIEDESRTRVACCPSGYTFKTWQTFGNPGECYSQVDSGVVLTVQTSNDQKEWNPTTVTTNTTTSVIAVHINGWIFAEETGSSEPSPEASTSSCPSDDGSLSTGDAVGIGVGVGLGVIGLATFAAGLFMMRRSKKIQKKAQVAPEVSMHSDPRLQGTSGTPYTYPGSHGGYSAEVEGNYKAPASELPGVNS</sequence>
<evidence type="ECO:0000313" key="3">
    <source>
        <dbReference type="EMBL" id="KAK2597604.1"/>
    </source>
</evidence>
<proteinExistence type="predicted"/>
<feature type="transmembrane region" description="Helical" evidence="2">
    <location>
        <begin position="212"/>
        <end position="235"/>
    </location>
</feature>
<reference evidence="3" key="1">
    <citation type="submission" date="2023-06" db="EMBL/GenBank/DDBJ databases">
        <authorList>
            <person name="Noh H."/>
        </authorList>
    </citation>
    <scope>NUCLEOTIDE SEQUENCE</scope>
    <source>
        <strain evidence="3">DUCC20226</strain>
    </source>
</reference>
<gene>
    <name evidence="3" type="ORF">N8I77_012381</name>
</gene>
<evidence type="ECO:0000256" key="1">
    <source>
        <dbReference type="SAM" id="MobiDB-lite"/>
    </source>
</evidence>
<dbReference type="AlphaFoldDB" id="A0AAD9S3X6"/>
<name>A0AAD9S3X6_PHOAM</name>
<keyword evidence="2" id="KW-0812">Transmembrane</keyword>
<evidence type="ECO:0000256" key="2">
    <source>
        <dbReference type="SAM" id="Phobius"/>
    </source>
</evidence>
<feature type="region of interest" description="Disordered" evidence="1">
    <location>
        <begin position="246"/>
        <end position="282"/>
    </location>
</feature>
<keyword evidence="4" id="KW-1185">Reference proteome</keyword>